<evidence type="ECO:0000259" key="2">
    <source>
        <dbReference type="Pfam" id="PF13810"/>
    </source>
</evidence>
<feature type="compositionally biased region" description="Low complexity" evidence="1">
    <location>
        <begin position="74"/>
        <end position="89"/>
    </location>
</feature>
<feature type="region of interest" description="Disordered" evidence="1">
    <location>
        <begin position="190"/>
        <end position="218"/>
    </location>
</feature>
<feature type="region of interest" description="Disordered" evidence="1">
    <location>
        <begin position="35"/>
        <end position="176"/>
    </location>
</feature>
<gene>
    <name evidence="3" type="ORF">H0264_01155</name>
</gene>
<feature type="compositionally biased region" description="Gly residues" evidence="1">
    <location>
        <begin position="156"/>
        <end position="172"/>
    </location>
</feature>
<feature type="compositionally biased region" description="Basic and acidic residues" evidence="1">
    <location>
        <begin position="116"/>
        <end position="125"/>
    </location>
</feature>
<dbReference type="KEGG" id="nhu:H0264_01155"/>
<reference evidence="3 4" key="1">
    <citation type="submission" date="2020-07" db="EMBL/GenBank/DDBJ databases">
        <authorList>
            <person name="Zhuang K."/>
            <person name="Ran Y."/>
        </authorList>
    </citation>
    <scope>NUCLEOTIDE SEQUENCE [LARGE SCALE GENOMIC DNA]</scope>
    <source>
        <strain evidence="3 4">WCH-YHL-001</strain>
    </source>
</reference>
<dbReference type="EMBL" id="CP059399">
    <property type="protein sequence ID" value="QLY31041.1"/>
    <property type="molecule type" value="Genomic_DNA"/>
</dbReference>
<dbReference type="RefSeq" id="WP_181582239.1">
    <property type="nucleotide sequence ID" value="NZ_CP059399.1"/>
</dbReference>
<feature type="compositionally biased region" description="Low complexity" evidence="1">
    <location>
        <begin position="207"/>
        <end position="216"/>
    </location>
</feature>
<dbReference type="AlphaFoldDB" id="A0A7D6V9M0"/>
<name>A0A7D6V9M0_9NOCA</name>
<accession>A0A7D6V9M0</accession>
<feature type="domain" description="DUF4185" evidence="2">
    <location>
        <begin position="240"/>
        <end position="550"/>
    </location>
</feature>
<evidence type="ECO:0000256" key="1">
    <source>
        <dbReference type="SAM" id="MobiDB-lite"/>
    </source>
</evidence>
<evidence type="ECO:0000313" key="4">
    <source>
        <dbReference type="Proteomes" id="UP000515512"/>
    </source>
</evidence>
<protein>
    <submittedName>
        <fullName evidence="3">DUF4185 domain-containing protein</fullName>
    </submittedName>
</protein>
<evidence type="ECO:0000313" key="3">
    <source>
        <dbReference type="EMBL" id="QLY31041.1"/>
    </source>
</evidence>
<keyword evidence="4" id="KW-1185">Reference proteome</keyword>
<proteinExistence type="predicted"/>
<dbReference type="Pfam" id="PF13810">
    <property type="entry name" value="DUF4185"/>
    <property type="match status" value="1"/>
</dbReference>
<sequence length="554" mass="59381">MGLRRPAASTRSDNPAALALSGVLTLGAVLLPAAPAHSAPHPWQPPPVNSCGETGFDPLAREREPGTTPPPPDTTVRIDVPVPEIIEVPVPGPQPDNTRIVAEPLPADPCANPCPDIRDRPKPPDPADSALPEQNPDDSAAPDSGTSEPAPPPTGSGSGSGSESGSGSGGGSAAIPWPHLEINKQTELIPIPVPGGEAPEPQPAPEPAFQAAEPAPVAAPPAVPGLESVRVVEQITGPGSTNRTDMRWSVDGTDLGLIWETKPGEVAVVFGDTFGKGWEPIGGGTGDQDWRSNVLAYSTDRDLSDGLTLDTFVQDSRCHAAEILDSRKINNFEITTIPTSGFTLGDRQYLTYMSVARWSRIPGMWYTNLGGIAWSDDNGSTWTKSQWAQWHNLFGLGRFQVSTMVPHGDHVYMFGTPNGRMGMIGLARVPQDQILNKTAYQYWVNGTWEPANGPGELFATPLVSGTASELAIRFDQDSGLWQMIYLDVTRNQMVLRTAAEPQGTWTEPVPLLSTDDYPTAYGGFIHPWSTGKDIYFTMSTWNAYNVFLMRATLN</sequence>
<organism evidence="3 4">
    <name type="scientific">Nocardia huaxiensis</name>
    <dbReference type="NCBI Taxonomy" id="2755382"/>
    <lineage>
        <taxon>Bacteria</taxon>
        <taxon>Bacillati</taxon>
        <taxon>Actinomycetota</taxon>
        <taxon>Actinomycetes</taxon>
        <taxon>Mycobacteriales</taxon>
        <taxon>Nocardiaceae</taxon>
        <taxon>Nocardia</taxon>
    </lineage>
</organism>
<dbReference type="InterPro" id="IPR025442">
    <property type="entry name" value="DUF4185"/>
</dbReference>
<dbReference type="Proteomes" id="UP000515512">
    <property type="component" value="Chromosome"/>
</dbReference>